<evidence type="ECO:0000256" key="6">
    <source>
        <dbReference type="ARBA" id="ARBA00022989"/>
    </source>
</evidence>
<keyword evidence="7 8" id="KW-0472">Membrane</keyword>
<feature type="transmembrane region" description="Helical" evidence="8">
    <location>
        <begin position="142"/>
        <end position="162"/>
    </location>
</feature>
<dbReference type="InterPro" id="IPR003557">
    <property type="entry name" value="Cyt_c_biogenesis_CcmC"/>
</dbReference>
<dbReference type="GO" id="GO:0017004">
    <property type="term" value="P:cytochrome complex assembly"/>
    <property type="evidence" value="ECO:0007669"/>
    <property type="project" value="UniProtKB-KW"/>
</dbReference>
<comment type="similarity">
    <text evidence="2">Belongs to the CcmC/CycZ/HelC family.</text>
</comment>
<dbReference type="GO" id="GO:0005886">
    <property type="term" value="C:plasma membrane"/>
    <property type="evidence" value="ECO:0007669"/>
    <property type="project" value="TreeGrafter"/>
</dbReference>
<name>A0A7Y0LZI5_CELFI</name>
<feature type="domain" description="Cytochrome c assembly protein" evidence="9">
    <location>
        <begin position="14"/>
        <end position="166"/>
    </location>
</feature>
<evidence type="ECO:0000256" key="2">
    <source>
        <dbReference type="ARBA" id="ARBA00005840"/>
    </source>
</evidence>
<dbReference type="EMBL" id="JABCJJ010000022">
    <property type="protein sequence ID" value="NMR21053.1"/>
    <property type="molecule type" value="Genomic_DNA"/>
</dbReference>
<keyword evidence="5" id="KW-0201">Cytochrome c-type biogenesis</keyword>
<dbReference type="PANTHER" id="PTHR30071:SF1">
    <property type="entry name" value="CYTOCHROME B_B6 PROTEIN-RELATED"/>
    <property type="match status" value="1"/>
</dbReference>
<comment type="subcellular location">
    <subcellularLocation>
        <location evidence="1">Membrane</location>
        <topology evidence="1">Multi-pass membrane protein</topology>
    </subcellularLocation>
</comment>
<reference evidence="10 11" key="1">
    <citation type="submission" date="2020-04" db="EMBL/GenBank/DDBJ databases">
        <title>Sequencing and Assembly of C. fimi.</title>
        <authorList>
            <person name="Ramsey A.R."/>
        </authorList>
    </citation>
    <scope>NUCLEOTIDE SEQUENCE [LARGE SCALE GENOMIC DNA]</scope>
    <source>
        <strain evidence="10 11">SB</strain>
    </source>
</reference>
<evidence type="ECO:0000313" key="10">
    <source>
        <dbReference type="EMBL" id="NMR21053.1"/>
    </source>
</evidence>
<sequence>MTRIDRYLGAATGALVLAGLAAAVSAPPDRLQGELQRLMYVHVPAAWLAYLSFGLTLVGSVAWLRSRQERWDRLAASSAEVGVFFTGLAIALGAIWGKPVWGVWWTWDPRLVTTAVLLFVYLGYLALRRATVDATRRARNSALFGVVGFVQVPVVHFSVLWWRSLHQPPTVLRPGDPTIDHVMLAALVVNVVAFSAVFTVFLRMRMRLARDEAELAAATEAPGRPVAGSAVTAPAAQVAAVTRQMDQREG</sequence>
<accession>A0A7Y0LZI5</accession>
<proteinExistence type="inferred from homology"/>
<evidence type="ECO:0000256" key="7">
    <source>
        <dbReference type="ARBA" id="ARBA00023136"/>
    </source>
</evidence>
<evidence type="ECO:0000256" key="5">
    <source>
        <dbReference type="ARBA" id="ARBA00022748"/>
    </source>
</evidence>
<dbReference type="Pfam" id="PF01578">
    <property type="entry name" value="Cytochrom_C_asm"/>
    <property type="match status" value="1"/>
</dbReference>
<keyword evidence="11" id="KW-1185">Reference proteome</keyword>
<dbReference type="PRINTS" id="PR01386">
    <property type="entry name" value="CCMCBIOGNSIS"/>
</dbReference>
<dbReference type="AlphaFoldDB" id="A0A7Y0LZI5"/>
<keyword evidence="6 8" id="KW-1133">Transmembrane helix</keyword>
<feature type="transmembrane region" description="Helical" evidence="8">
    <location>
        <begin position="47"/>
        <end position="64"/>
    </location>
</feature>
<evidence type="ECO:0000259" key="9">
    <source>
        <dbReference type="Pfam" id="PF01578"/>
    </source>
</evidence>
<dbReference type="InterPro" id="IPR002541">
    <property type="entry name" value="Cyt_c_assembly"/>
</dbReference>
<gene>
    <name evidence="10" type="primary">ccsA</name>
    <name evidence="10" type="ORF">HIR71_12620</name>
</gene>
<evidence type="ECO:0000256" key="3">
    <source>
        <dbReference type="ARBA" id="ARBA00016463"/>
    </source>
</evidence>
<dbReference type="PANTHER" id="PTHR30071">
    <property type="entry name" value="HEME EXPORTER PROTEIN C"/>
    <property type="match status" value="1"/>
</dbReference>
<evidence type="ECO:0000256" key="8">
    <source>
        <dbReference type="SAM" id="Phobius"/>
    </source>
</evidence>
<dbReference type="GO" id="GO:0015232">
    <property type="term" value="F:heme transmembrane transporter activity"/>
    <property type="evidence" value="ECO:0007669"/>
    <property type="project" value="InterPro"/>
</dbReference>
<evidence type="ECO:0000313" key="11">
    <source>
        <dbReference type="Proteomes" id="UP000562124"/>
    </source>
</evidence>
<dbReference type="RefSeq" id="WP_169325429.1">
    <property type="nucleotide sequence ID" value="NZ_JABCJJ010000022.1"/>
</dbReference>
<evidence type="ECO:0000256" key="4">
    <source>
        <dbReference type="ARBA" id="ARBA00022692"/>
    </source>
</evidence>
<evidence type="ECO:0000256" key="1">
    <source>
        <dbReference type="ARBA" id="ARBA00004141"/>
    </source>
</evidence>
<feature type="transmembrane region" description="Helical" evidence="8">
    <location>
        <begin position="111"/>
        <end position="130"/>
    </location>
</feature>
<organism evidence="10 11">
    <name type="scientific">Cellulomonas fimi</name>
    <dbReference type="NCBI Taxonomy" id="1708"/>
    <lineage>
        <taxon>Bacteria</taxon>
        <taxon>Bacillati</taxon>
        <taxon>Actinomycetota</taxon>
        <taxon>Actinomycetes</taxon>
        <taxon>Micrococcales</taxon>
        <taxon>Cellulomonadaceae</taxon>
        <taxon>Cellulomonas</taxon>
    </lineage>
</organism>
<dbReference type="GO" id="GO:0020037">
    <property type="term" value="F:heme binding"/>
    <property type="evidence" value="ECO:0007669"/>
    <property type="project" value="InterPro"/>
</dbReference>
<keyword evidence="4 8" id="KW-0812">Transmembrane</keyword>
<protein>
    <recommendedName>
        <fullName evidence="3">Heme exporter protein C</fullName>
    </recommendedName>
</protein>
<feature type="transmembrane region" description="Helical" evidence="8">
    <location>
        <begin position="76"/>
        <end position="96"/>
    </location>
</feature>
<feature type="transmembrane region" description="Helical" evidence="8">
    <location>
        <begin position="182"/>
        <end position="202"/>
    </location>
</feature>
<comment type="caution">
    <text evidence="10">The sequence shown here is derived from an EMBL/GenBank/DDBJ whole genome shotgun (WGS) entry which is preliminary data.</text>
</comment>
<dbReference type="InterPro" id="IPR045062">
    <property type="entry name" value="Cyt_c_biogenesis_CcsA/CcmC"/>
</dbReference>
<dbReference type="Proteomes" id="UP000562124">
    <property type="component" value="Unassembled WGS sequence"/>
</dbReference>